<protein>
    <submittedName>
        <fullName evidence="2">Putative superfamily III holin-X</fullName>
    </submittedName>
</protein>
<organism evidence="2 3">
    <name type="scientific">Pseudosporangium ferrugineum</name>
    <dbReference type="NCBI Taxonomy" id="439699"/>
    <lineage>
        <taxon>Bacteria</taxon>
        <taxon>Bacillati</taxon>
        <taxon>Actinomycetota</taxon>
        <taxon>Actinomycetes</taxon>
        <taxon>Micromonosporales</taxon>
        <taxon>Micromonosporaceae</taxon>
        <taxon>Pseudosporangium</taxon>
    </lineage>
</organism>
<evidence type="ECO:0000313" key="2">
    <source>
        <dbReference type="EMBL" id="PRY20196.1"/>
    </source>
</evidence>
<dbReference type="OrthoDB" id="3401879at2"/>
<reference evidence="2 3" key="1">
    <citation type="submission" date="2018-03" db="EMBL/GenBank/DDBJ databases">
        <title>Genomic Encyclopedia of Archaeal and Bacterial Type Strains, Phase II (KMG-II): from individual species to whole genera.</title>
        <authorList>
            <person name="Goeker M."/>
        </authorList>
    </citation>
    <scope>NUCLEOTIDE SEQUENCE [LARGE SCALE GENOMIC DNA]</scope>
    <source>
        <strain evidence="2 3">DSM 45348</strain>
    </source>
</reference>
<dbReference type="InterPro" id="IPR009937">
    <property type="entry name" value="Phage_holin_3_6"/>
</dbReference>
<gene>
    <name evidence="2" type="ORF">CLV70_12577</name>
</gene>
<proteinExistence type="predicted"/>
<comment type="caution">
    <text evidence="2">The sequence shown here is derived from an EMBL/GenBank/DDBJ whole genome shotgun (WGS) entry which is preliminary data.</text>
</comment>
<keyword evidence="1" id="KW-0472">Membrane</keyword>
<name>A0A2T0RG65_9ACTN</name>
<feature type="transmembrane region" description="Helical" evidence="1">
    <location>
        <begin position="85"/>
        <end position="106"/>
    </location>
</feature>
<keyword evidence="1" id="KW-0812">Transmembrane</keyword>
<keyword evidence="1" id="KW-1133">Transmembrane helix</keyword>
<evidence type="ECO:0000313" key="3">
    <source>
        <dbReference type="Proteomes" id="UP000239209"/>
    </source>
</evidence>
<dbReference type="Proteomes" id="UP000239209">
    <property type="component" value="Unassembled WGS sequence"/>
</dbReference>
<evidence type="ECO:0000256" key="1">
    <source>
        <dbReference type="SAM" id="Phobius"/>
    </source>
</evidence>
<dbReference type="RefSeq" id="WP_106130734.1">
    <property type="nucleotide sequence ID" value="NZ_PVZG01000025.1"/>
</dbReference>
<dbReference type="Pfam" id="PF07332">
    <property type="entry name" value="Phage_holin_3_6"/>
    <property type="match status" value="1"/>
</dbReference>
<sequence length="148" mass="14792">MSESTTGSTARPAAGQSAADRLAGDLADVAREEMQTVRTEFVEAARPAASGVILLGAAAGCAVLGIGAASATVLRILESFLPRKLAVAGLTAGYFTGAAVLGTVGLQQLREAGGSSQRLAEEIQEAVSGTVSRIRQAGAAAARDVHNG</sequence>
<dbReference type="AlphaFoldDB" id="A0A2T0RG65"/>
<dbReference type="EMBL" id="PVZG01000025">
    <property type="protein sequence ID" value="PRY20196.1"/>
    <property type="molecule type" value="Genomic_DNA"/>
</dbReference>
<keyword evidence="3" id="KW-1185">Reference proteome</keyword>
<feature type="transmembrane region" description="Helical" evidence="1">
    <location>
        <begin position="48"/>
        <end position="73"/>
    </location>
</feature>
<accession>A0A2T0RG65</accession>